<gene>
    <name evidence="4 5" type="primary">fliW</name>
    <name evidence="5" type="ORF">D7Z54_00685</name>
</gene>
<evidence type="ECO:0000313" key="6">
    <source>
        <dbReference type="Proteomes" id="UP000275076"/>
    </source>
</evidence>
<keyword evidence="2 4" id="KW-1005">Bacterial flagellum biogenesis</keyword>
<evidence type="ECO:0000256" key="2">
    <source>
        <dbReference type="ARBA" id="ARBA00022795"/>
    </source>
</evidence>
<keyword evidence="5" id="KW-0966">Cell projection</keyword>
<dbReference type="EMBL" id="RBVX01000001">
    <property type="protein sequence ID" value="RSL35123.1"/>
    <property type="molecule type" value="Genomic_DNA"/>
</dbReference>
<dbReference type="GO" id="GO:0044780">
    <property type="term" value="P:bacterial-type flagellum assembly"/>
    <property type="evidence" value="ECO:0007669"/>
    <property type="project" value="UniProtKB-UniRule"/>
</dbReference>
<proteinExistence type="inferred from homology"/>
<evidence type="ECO:0000256" key="3">
    <source>
        <dbReference type="ARBA" id="ARBA00022845"/>
    </source>
</evidence>
<organism evidence="5 6">
    <name type="scientific">Salibacterium salarium</name>
    <dbReference type="NCBI Taxonomy" id="284579"/>
    <lineage>
        <taxon>Bacteria</taxon>
        <taxon>Bacillati</taxon>
        <taxon>Bacillota</taxon>
        <taxon>Bacilli</taxon>
        <taxon>Bacillales</taxon>
        <taxon>Bacillaceae</taxon>
    </lineage>
</organism>
<comment type="similarity">
    <text evidence="4">Belongs to the FliW family.</text>
</comment>
<dbReference type="Proteomes" id="UP000275076">
    <property type="component" value="Unassembled WGS sequence"/>
</dbReference>
<dbReference type="GO" id="GO:0006417">
    <property type="term" value="P:regulation of translation"/>
    <property type="evidence" value="ECO:0007669"/>
    <property type="project" value="UniProtKB-KW"/>
</dbReference>
<dbReference type="AlphaFoldDB" id="A0A3R9PAP0"/>
<sequence length="153" mass="17388">MELKTKHLGVIEIEKEQILTFEYGLPAFEEETAFVLLPFSSDEVFFILQSVHTPELAFVMTDPFQFFEDYQVEVSDSVIEQLNIETQEDVALYTILTLQDPFSSTTANLQAPIIINMAEKAGKQVVLSDSPYQTKHHIFPQNNSNDAQQKGAR</sequence>
<comment type="function">
    <text evidence="4">Acts as an anti-CsrA protein, binds CsrA and prevents it from repressing translation of its target genes, one of which is flagellin. Binds to flagellin and participates in the assembly of the flagellum.</text>
</comment>
<evidence type="ECO:0000256" key="1">
    <source>
        <dbReference type="ARBA" id="ARBA00022490"/>
    </source>
</evidence>
<dbReference type="SUPFAM" id="SSF141457">
    <property type="entry name" value="BH3618-like"/>
    <property type="match status" value="1"/>
</dbReference>
<name>A0A3R9PAP0_9BACI</name>
<protein>
    <recommendedName>
        <fullName evidence="4">Flagellar assembly factor FliW</fullName>
    </recommendedName>
</protein>
<dbReference type="Gene3D" id="2.30.290.10">
    <property type="entry name" value="BH3618-like"/>
    <property type="match status" value="1"/>
</dbReference>
<dbReference type="RefSeq" id="WP_125553451.1">
    <property type="nucleotide sequence ID" value="NZ_RBVX01000001.1"/>
</dbReference>
<dbReference type="OrthoDB" id="9801235at2"/>
<evidence type="ECO:0000313" key="5">
    <source>
        <dbReference type="EMBL" id="RSL35123.1"/>
    </source>
</evidence>
<comment type="subcellular location">
    <subcellularLocation>
        <location evidence="4">Cytoplasm</location>
    </subcellularLocation>
</comment>
<keyword evidence="3 4" id="KW-0810">Translation regulation</keyword>
<dbReference type="InterPro" id="IPR024046">
    <property type="entry name" value="Flagellar_assmbl_FliW_dom_sf"/>
</dbReference>
<comment type="caution">
    <text evidence="5">The sequence shown here is derived from an EMBL/GenBank/DDBJ whole genome shotgun (WGS) entry which is preliminary data.</text>
</comment>
<dbReference type="NCBIfam" id="NF009793">
    <property type="entry name" value="PRK13285.1-1"/>
    <property type="match status" value="1"/>
</dbReference>
<accession>A0A3R9PAP0</accession>
<dbReference type="HAMAP" id="MF_01185">
    <property type="entry name" value="FliW"/>
    <property type="match status" value="1"/>
</dbReference>
<keyword evidence="5" id="KW-0282">Flagellum</keyword>
<reference evidence="5 6" key="1">
    <citation type="submission" date="2018-10" db="EMBL/GenBank/DDBJ databases">
        <title>Draft genome sequence of Bacillus salarius IM0101, isolated from a hypersaline soil in Inner Mongolia, China.</title>
        <authorList>
            <person name="Yamprayoonswat W."/>
            <person name="Boonvisut S."/>
            <person name="Jumpathong W."/>
            <person name="Sittihan S."/>
            <person name="Ruangsuj P."/>
            <person name="Wanthongcharoen S."/>
            <person name="Thongpramul N."/>
            <person name="Pimmason S."/>
            <person name="Yu B."/>
            <person name="Yasawong M."/>
        </authorList>
    </citation>
    <scope>NUCLEOTIDE SEQUENCE [LARGE SCALE GENOMIC DNA]</scope>
    <source>
        <strain evidence="5 6">IM0101</strain>
    </source>
</reference>
<dbReference type="InterPro" id="IPR003775">
    <property type="entry name" value="Flagellar_assembly_factor_FliW"/>
</dbReference>
<keyword evidence="4" id="KW-0143">Chaperone</keyword>
<dbReference type="PANTHER" id="PTHR39190:SF1">
    <property type="entry name" value="FLAGELLAR ASSEMBLY FACTOR FLIW"/>
    <property type="match status" value="1"/>
</dbReference>
<dbReference type="PANTHER" id="PTHR39190">
    <property type="entry name" value="FLAGELLAR ASSEMBLY FACTOR FLIW"/>
    <property type="match status" value="1"/>
</dbReference>
<dbReference type="Pfam" id="PF02623">
    <property type="entry name" value="FliW"/>
    <property type="match status" value="1"/>
</dbReference>
<keyword evidence="5" id="KW-0969">Cilium</keyword>
<keyword evidence="1 4" id="KW-0963">Cytoplasm</keyword>
<comment type="subunit">
    <text evidence="4">Interacts with translational regulator CsrA and flagellin(s).</text>
</comment>
<dbReference type="GO" id="GO:0005737">
    <property type="term" value="C:cytoplasm"/>
    <property type="evidence" value="ECO:0007669"/>
    <property type="project" value="UniProtKB-SubCell"/>
</dbReference>
<keyword evidence="6" id="KW-1185">Reference proteome</keyword>
<evidence type="ECO:0000256" key="4">
    <source>
        <dbReference type="HAMAP-Rule" id="MF_01185"/>
    </source>
</evidence>